<evidence type="ECO:0000313" key="15">
    <source>
        <dbReference type="EMBL" id="TDT33538.1"/>
    </source>
</evidence>
<dbReference type="CDD" id="cd03254">
    <property type="entry name" value="ABCC_Glucan_exporter_like"/>
    <property type="match status" value="1"/>
</dbReference>
<dbReference type="Proteomes" id="UP000295371">
    <property type="component" value="Unassembled WGS sequence"/>
</dbReference>
<evidence type="ECO:0000256" key="11">
    <source>
        <dbReference type="ARBA" id="ARBA00071747"/>
    </source>
</evidence>
<dbReference type="Gene3D" id="3.40.50.300">
    <property type="entry name" value="P-loop containing nucleotide triphosphate hydrolases"/>
    <property type="match status" value="1"/>
</dbReference>
<dbReference type="OrthoDB" id="9806127at2"/>
<protein>
    <recommendedName>
        <fullName evidence="11">Fatty acid ABC transporter ATP-binding/permease protein</fullName>
    </recommendedName>
</protein>
<dbReference type="GO" id="GO:0016887">
    <property type="term" value="F:ATP hydrolysis activity"/>
    <property type="evidence" value="ECO:0007669"/>
    <property type="project" value="InterPro"/>
</dbReference>
<feature type="transmembrane region" description="Helical" evidence="12">
    <location>
        <begin position="33"/>
        <end position="56"/>
    </location>
</feature>
<name>A0A4V3ENF3_9ACTN</name>
<evidence type="ECO:0000313" key="16">
    <source>
        <dbReference type="Proteomes" id="UP000295371"/>
    </source>
</evidence>
<keyword evidence="7 12" id="KW-1133">Transmembrane helix</keyword>
<dbReference type="Pfam" id="PF00005">
    <property type="entry name" value="ABC_tran"/>
    <property type="match status" value="1"/>
</dbReference>
<proteinExistence type="inferred from homology"/>
<dbReference type="InterPro" id="IPR017871">
    <property type="entry name" value="ABC_transporter-like_CS"/>
</dbReference>
<comment type="subcellular location">
    <subcellularLocation>
        <location evidence="1">Cell membrane</location>
        <topology evidence="1">Multi-pass membrane protein</topology>
    </subcellularLocation>
</comment>
<feature type="domain" description="ABC transmembrane type-1" evidence="14">
    <location>
        <begin position="36"/>
        <end position="326"/>
    </location>
</feature>
<organism evidence="15 16">
    <name type="scientific">Naumannella halotolerans</name>
    <dbReference type="NCBI Taxonomy" id="993414"/>
    <lineage>
        <taxon>Bacteria</taxon>
        <taxon>Bacillati</taxon>
        <taxon>Actinomycetota</taxon>
        <taxon>Actinomycetes</taxon>
        <taxon>Propionibacteriales</taxon>
        <taxon>Propionibacteriaceae</taxon>
        <taxon>Naumannella</taxon>
    </lineage>
</organism>
<dbReference type="Gene3D" id="1.20.1560.10">
    <property type="entry name" value="ABC transporter type 1, transmembrane domain"/>
    <property type="match status" value="1"/>
</dbReference>
<dbReference type="PANTHER" id="PTHR43394:SF1">
    <property type="entry name" value="ATP-BINDING CASSETTE SUB-FAMILY B MEMBER 10, MITOCHONDRIAL"/>
    <property type="match status" value="1"/>
</dbReference>
<evidence type="ECO:0000256" key="9">
    <source>
        <dbReference type="ARBA" id="ARBA00055053"/>
    </source>
</evidence>
<dbReference type="PROSITE" id="PS50929">
    <property type="entry name" value="ABC_TM1F"/>
    <property type="match status" value="1"/>
</dbReference>
<dbReference type="FunFam" id="1.20.1560.10:FF:000011">
    <property type="entry name" value="Multidrug ABC transporter ATP-binding protein"/>
    <property type="match status" value="1"/>
</dbReference>
<keyword evidence="4 12" id="KW-0812">Transmembrane</keyword>
<evidence type="ECO:0000256" key="7">
    <source>
        <dbReference type="ARBA" id="ARBA00022989"/>
    </source>
</evidence>
<dbReference type="AlphaFoldDB" id="A0A4V3ENF3"/>
<dbReference type="InterPro" id="IPR036640">
    <property type="entry name" value="ABC1_TM_sf"/>
</dbReference>
<evidence type="ECO:0000259" key="14">
    <source>
        <dbReference type="PROSITE" id="PS50929"/>
    </source>
</evidence>
<keyword evidence="8 12" id="KW-0472">Membrane</keyword>
<feature type="transmembrane region" description="Helical" evidence="12">
    <location>
        <begin position="162"/>
        <end position="179"/>
    </location>
</feature>
<dbReference type="InterPro" id="IPR003439">
    <property type="entry name" value="ABC_transporter-like_ATP-bd"/>
</dbReference>
<comment type="function">
    <text evidence="9">ABC transporter involved in fatty acid import. Transmembrane domains (TMD) form a pore in the membrane and the ATP-binding domain (NBD) is responsible for energy generation.</text>
</comment>
<dbReference type="Pfam" id="PF00664">
    <property type="entry name" value="ABC_membrane"/>
    <property type="match status" value="1"/>
</dbReference>
<keyword evidence="5" id="KW-0547">Nucleotide-binding</keyword>
<dbReference type="EMBL" id="SOAW01000001">
    <property type="protein sequence ID" value="TDT33538.1"/>
    <property type="molecule type" value="Genomic_DNA"/>
</dbReference>
<evidence type="ECO:0000259" key="13">
    <source>
        <dbReference type="PROSITE" id="PS50893"/>
    </source>
</evidence>
<dbReference type="InterPro" id="IPR003593">
    <property type="entry name" value="AAA+_ATPase"/>
</dbReference>
<comment type="similarity">
    <text evidence="10">Belongs to the ABC transporter superfamily. Lipid exporter (TC 3.A.1.106) family.</text>
</comment>
<dbReference type="GO" id="GO:0005524">
    <property type="term" value="F:ATP binding"/>
    <property type="evidence" value="ECO:0007669"/>
    <property type="project" value="UniProtKB-KW"/>
</dbReference>
<reference evidence="15 16" key="1">
    <citation type="submission" date="2019-03" db="EMBL/GenBank/DDBJ databases">
        <title>Genomic Encyclopedia of Archaeal and Bacterial Type Strains, Phase II (KMG-II): from individual species to whole genera.</title>
        <authorList>
            <person name="Goeker M."/>
        </authorList>
    </citation>
    <scope>NUCLEOTIDE SEQUENCE [LARGE SCALE GENOMIC DNA]</scope>
    <source>
        <strain evidence="15 16">DSM 24323</strain>
    </source>
</reference>
<keyword evidence="2" id="KW-0813">Transport</keyword>
<gene>
    <name evidence="15" type="ORF">CLV29_1160</name>
</gene>
<feature type="transmembrane region" description="Helical" evidence="12">
    <location>
        <begin position="185"/>
        <end position="202"/>
    </location>
</feature>
<evidence type="ECO:0000256" key="5">
    <source>
        <dbReference type="ARBA" id="ARBA00022741"/>
    </source>
</evidence>
<evidence type="ECO:0000256" key="6">
    <source>
        <dbReference type="ARBA" id="ARBA00022840"/>
    </source>
</evidence>
<sequence length="608" mass="65947">MSENGAGPAPNQRAMRFGPSLRRLVAELSPNKVLLLLAVAFAVISVLLMVIGPYLLGMATDVVWQGAVVDPAAGIDFTRLLQVLAVTGGSYLAASLFGFVQGVALNEAVQRTIRTFRERIEDKLHRLPLSYFDRHQRGDLLSRVTNDIDNVSQVMQQTISQLLNALLTVLGVVIMMFFISPLLALVALVSIPLMIVVTALIGSRAQGRFVDNWAATGEVNAQVEEAYSGFQLVRVFGREAEVRTEFGRRNDKLFRAGFVSQALSGLIMPVTMLIGNFGYVAIAVVGGIQVVSNQLSIGGVQAFIQYSRQLTQPLSQIAAMSNLLQSGVASAERIFEILDAEEQTPDRQGSLPSPLRGEVRFEHVDFSYNPETTELITDLNLQLLPGQQVAIVGPTGAGKSTVVNLLMRFYDVQAGMITIDGTDIASVPRSALRSVTGMVLQDSWLFHGTIAENIRYSRPEAGDAEVRAAATAAYVDRFVRSLPDGYDTMISEEADNLSAGEKQLVTIARAFLADPAILILDEATSSVDTRTEVLVQHAMARLSSSRTSFVIAHRLSTIREADLIVVMEHGQVVEQGTHDQLLALADGAYRRLYNAQFAGAAVTEDPQA</sequence>
<feature type="transmembrane region" description="Helical" evidence="12">
    <location>
        <begin position="253"/>
        <end position="274"/>
    </location>
</feature>
<evidence type="ECO:0000256" key="1">
    <source>
        <dbReference type="ARBA" id="ARBA00004651"/>
    </source>
</evidence>
<dbReference type="InterPro" id="IPR039421">
    <property type="entry name" value="Type_1_exporter"/>
</dbReference>
<feature type="transmembrane region" description="Helical" evidence="12">
    <location>
        <begin position="89"/>
        <end position="109"/>
    </location>
</feature>
<dbReference type="PROSITE" id="PS00211">
    <property type="entry name" value="ABC_TRANSPORTER_1"/>
    <property type="match status" value="1"/>
</dbReference>
<comment type="caution">
    <text evidence="15">The sequence shown here is derived from an EMBL/GenBank/DDBJ whole genome shotgun (WGS) entry which is preliminary data.</text>
</comment>
<dbReference type="SMART" id="SM00382">
    <property type="entry name" value="AAA"/>
    <property type="match status" value="1"/>
</dbReference>
<dbReference type="InterPro" id="IPR011527">
    <property type="entry name" value="ABC1_TM_dom"/>
</dbReference>
<dbReference type="SUPFAM" id="SSF52540">
    <property type="entry name" value="P-loop containing nucleoside triphosphate hydrolases"/>
    <property type="match status" value="1"/>
</dbReference>
<dbReference type="CDD" id="cd18547">
    <property type="entry name" value="ABC_6TM_Tm288_like"/>
    <property type="match status" value="1"/>
</dbReference>
<dbReference type="FunFam" id="3.40.50.300:FF:000287">
    <property type="entry name" value="Multidrug ABC transporter ATP-binding protein"/>
    <property type="match status" value="1"/>
</dbReference>
<keyword evidence="16" id="KW-1185">Reference proteome</keyword>
<feature type="domain" description="ABC transporter" evidence="13">
    <location>
        <begin position="359"/>
        <end position="594"/>
    </location>
</feature>
<dbReference type="InterPro" id="IPR027417">
    <property type="entry name" value="P-loop_NTPase"/>
</dbReference>
<evidence type="ECO:0000256" key="2">
    <source>
        <dbReference type="ARBA" id="ARBA00022448"/>
    </source>
</evidence>
<dbReference type="SUPFAM" id="SSF90123">
    <property type="entry name" value="ABC transporter transmembrane region"/>
    <property type="match status" value="1"/>
</dbReference>
<keyword evidence="3" id="KW-1003">Cell membrane</keyword>
<keyword evidence="6 15" id="KW-0067">ATP-binding</keyword>
<dbReference type="GO" id="GO:0015421">
    <property type="term" value="F:ABC-type oligopeptide transporter activity"/>
    <property type="evidence" value="ECO:0007669"/>
    <property type="project" value="TreeGrafter"/>
</dbReference>
<evidence type="ECO:0000256" key="12">
    <source>
        <dbReference type="SAM" id="Phobius"/>
    </source>
</evidence>
<accession>A0A4V3ENF3</accession>
<dbReference type="PROSITE" id="PS50893">
    <property type="entry name" value="ABC_TRANSPORTER_2"/>
    <property type="match status" value="1"/>
</dbReference>
<dbReference type="GO" id="GO:0005886">
    <property type="term" value="C:plasma membrane"/>
    <property type="evidence" value="ECO:0007669"/>
    <property type="project" value="UniProtKB-SubCell"/>
</dbReference>
<dbReference type="PANTHER" id="PTHR43394">
    <property type="entry name" value="ATP-DEPENDENT PERMEASE MDL1, MITOCHONDRIAL"/>
    <property type="match status" value="1"/>
</dbReference>
<evidence type="ECO:0000256" key="10">
    <source>
        <dbReference type="ARBA" id="ARBA00061644"/>
    </source>
</evidence>
<evidence type="ECO:0000256" key="8">
    <source>
        <dbReference type="ARBA" id="ARBA00023136"/>
    </source>
</evidence>
<evidence type="ECO:0000256" key="3">
    <source>
        <dbReference type="ARBA" id="ARBA00022475"/>
    </source>
</evidence>
<evidence type="ECO:0000256" key="4">
    <source>
        <dbReference type="ARBA" id="ARBA00022692"/>
    </source>
</evidence>